<dbReference type="SUPFAM" id="SSF56784">
    <property type="entry name" value="HAD-like"/>
    <property type="match status" value="1"/>
</dbReference>
<dbReference type="SFLD" id="SFLDG01129">
    <property type="entry name" value="C1.5:_HAD__Beta-PGM__Phosphata"/>
    <property type="match status" value="1"/>
</dbReference>
<dbReference type="NCBIfam" id="TIGR01549">
    <property type="entry name" value="HAD-SF-IA-v1"/>
    <property type="match status" value="1"/>
</dbReference>
<evidence type="ECO:0000313" key="5">
    <source>
        <dbReference type="EMBL" id="ADU28731.1"/>
    </source>
</evidence>
<dbReference type="Proteomes" id="UP000001401">
    <property type="component" value="Chromosome"/>
</dbReference>
<dbReference type="InterPro" id="IPR023214">
    <property type="entry name" value="HAD_sf"/>
</dbReference>
<name>E6TWP8_EVAC2</name>
<keyword evidence="2" id="KW-0479">Metal-binding</keyword>
<protein>
    <submittedName>
        <fullName evidence="5">HAD-superfamily hydrolase, subfamily IA, variant 1</fullName>
    </submittedName>
</protein>
<dbReference type="EMBL" id="CP002394">
    <property type="protein sequence ID" value="ADU28731.1"/>
    <property type="molecule type" value="Genomic_DNA"/>
</dbReference>
<dbReference type="SFLD" id="SFLDS00003">
    <property type="entry name" value="Haloacid_Dehalogenase"/>
    <property type="match status" value="1"/>
</dbReference>
<dbReference type="GO" id="GO:0016791">
    <property type="term" value="F:phosphatase activity"/>
    <property type="evidence" value="ECO:0007669"/>
    <property type="project" value="TreeGrafter"/>
</dbReference>
<dbReference type="PANTHER" id="PTHR46470">
    <property type="entry name" value="N-ACYLNEURAMINATE-9-PHOSPHATASE"/>
    <property type="match status" value="1"/>
</dbReference>
<proteinExistence type="predicted"/>
<sequence>MMKAVLFDLDNTLLDRDASVRSFVSHQYDRLSNYLNHIPKETYINRFIHIEQRGYVWKDIVYQQLVEEFIIREISSDELLQDYIMEFRNHCIPFPNLNAMLDSLKESQLLLGIITNGKGKFQMDNIKALKIEDYFDLILISEWENLKKPDPRIFQRALEQLNVRAKSSFFVGDHPQNDIDGAHRVNMKTIWKRDHQWCDVHADFIIDDLIEIPAIIHKDNISQI</sequence>
<dbReference type="InterPro" id="IPR051400">
    <property type="entry name" value="HAD-like_hydrolase"/>
</dbReference>
<dbReference type="Gene3D" id="3.40.50.1000">
    <property type="entry name" value="HAD superfamily/HAD-like"/>
    <property type="match status" value="1"/>
</dbReference>
<dbReference type="Pfam" id="PF13419">
    <property type="entry name" value="HAD_2"/>
    <property type="match status" value="1"/>
</dbReference>
<dbReference type="RefSeq" id="WP_013487072.1">
    <property type="nucleotide sequence ID" value="NC_014829.1"/>
</dbReference>
<evidence type="ECO:0000313" key="6">
    <source>
        <dbReference type="Proteomes" id="UP000001401"/>
    </source>
</evidence>
<dbReference type="HOGENOM" id="CLU_045011_8_3_9"/>
<dbReference type="InterPro" id="IPR041492">
    <property type="entry name" value="HAD_2"/>
</dbReference>
<dbReference type="NCBIfam" id="TIGR01509">
    <property type="entry name" value="HAD-SF-IA-v3"/>
    <property type="match status" value="1"/>
</dbReference>
<comment type="cofactor">
    <cofactor evidence="1">
        <name>Mg(2+)</name>
        <dbReference type="ChEBI" id="CHEBI:18420"/>
    </cofactor>
</comment>
<dbReference type="GO" id="GO:0046872">
    <property type="term" value="F:metal ion binding"/>
    <property type="evidence" value="ECO:0007669"/>
    <property type="project" value="UniProtKB-KW"/>
</dbReference>
<dbReference type="GO" id="GO:0044281">
    <property type="term" value="P:small molecule metabolic process"/>
    <property type="evidence" value="ECO:0007669"/>
    <property type="project" value="UniProtKB-ARBA"/>
</dbReference>
<dbReference type="PRINTS" id="PR00413">
    <property type="entry name" value="HADHALOGNASE"/>
</dbReference>
<keyword evidence="6" id="KW-1185">Reference proteome</keyword>
<dbReference type="eggNOG" id="COG1011">
    <property type="taxonomic scope" value="Bacteria"/>
</dbReference>
<organism evidence="5 6">
    <name type="scientific">Evansella cellulosilytica (strain ATCC 21833 / DSM 2522 / FERM P-1141 / JCM 9156 / N-4)</name>
    <name type="common">Bacillus cellulosilyticus</name>
    <dbReference type="NCBI Taxonomy" id="649639"/>
    <lineage>
        <taxon>Bacteria</taxon>
        <taxon>Bacillati</taxon>
        <taxon>Bacillota</taxon>
        <taxon>Bacilli</taxon>
        <taxon>Bacillales</taxon>
        <taxon>Bacillaceae</taxon>
        <taxon>Evansella</taxon>
    </lineage>
</organism>
<reference evidence="5" key="1">
    <citation type="submission" date="2010-12" db="EMBL/GenBank/DDBJ databases">
        <title>Complete sequence of Bacillus cellulosilyticus DSM 2522.</title>
        <authorList>
            <consortium name="US DOE Joint Genome Institute"/>
            <person name="Lucas S."/>
            <person name="Copeland A."/>
            <person name="Lapidus A."/>
            <person name="Cheng J.-F."/>
            <person name="Bruce D."/>
            <person name="Goodwin L."/>
            <person name="Pitluck S."/>
            <person name="Chertkov O."/>
            <person name="Detter J.C."/>
            <person name="Han C."/>
            <person name="Tapia R."/>
            <person name="Land M."/>
            <person name="Hauser L."/>
            <person name="Jeffries C."/>
            <person name="Kyrpides N."/>
            <person name="Ivanova N."/>
            <person name="Mikhailova N."/>
            <person name="Brumm P."/>
            <person name="Mead D."/>
            <person name="Woyke T."/>
        </authorList>
    </citation>
    <scope>NUCLEOTIDE SEQUENCE [LARGE SCALE GENOMIC DNA]</scope>
    <source>
        <strain evidence="5">DSM 2522</strain>
    </source>
</reference>
<dbReference type="PANTHER" id="PTHR46470:SF2">
    <property type="entry name" value="GLYCERALDEHYDE 3-PHOSPHATE PHOSPHATASE"/>
    <property type="match status" value="1"/>
</dbReference>
<evidence type="ECO:0000256" key="4">
    <source>
        <dbReference type="ARBA" id="ARBA00022842"/>
    </source>
</evidence>
<dbReference type="InterPro" id="IPR036412">
    <property type="entry name" value="HAD-like_sf"/>
</dbReference>
<gene>
    <name evidence="5" type="ordered locus">Bcell_0449</name>
</gene>
<keyword evidence="3 5" id="KW-0378">Hydrolase</keyword>
<dbReference type="KEGG" id="bco:Bcell_0449"/>
<keyword evidence="4" id="KW-0460">Magnesium</keyword>
<dbReference type="OrthoDB" id="9809962at2"/>
<dbReference type="InterPro" id="IPR006439">
    <property type="entry name" value="HAD-SF_hydro_IA"/>
</dbReference>
<evidence type="ECO:0000256" key="3">
    <source>
        <dbReference type="ARBA" id="ARBA00022801"/>
    </source>
</evidence>
<evidence type="ECO:0000256" key="2">
    <source>
        <dbReference type="ARBA" id="ARBA00022723"/>
    </source>
</evidence>
<accession>E6TWP8</accession>
<evidence type="ECO:0000256" key="1">
    <source>
        <dbReference type="ARBA" id="ARBA00001946"/>
    </source>
</evidence>
<dbReference type="STRING" id="649639.Bcell_0449"/>
<dbReference type="AlphaFoldDB" id="E6TWP8"/>
<dbReference type="Gene3D" id="1.10.150.520">
    <property type="match status" value="1"/>
</dbReference>